<keyword evidence="3" id="KW-0238">DNA-binding</keyword>
<evidence type="ECO:0000256" key="4">
    <source>
        <dbReference type="ARBA" id="ARBA00023163"/>
    </source>
</evidence>
<evidence type="ECO:0000256" key="3">
    <source>
        <dbReference type="ARBA" id="ARBA00023125"/>
    </source>
</evidence>
<dbReference type="SUPFAM" id="SSF46785">
    <property type="entry name" value="Winged helix' DNA-binding domain"/>
    <property type="match status" value="1"/>
</dbReference>
<dbReference type="InterPro" id="IPR036390">
    <property type="entry name" value="WH_DNA-bd_sf"/>
</dbReference>
<evidence type="ECO:0000256" key="1">
    <source>
        <dbReference type="ARBA" id="ARBA00009437"/>
    </source>
</evidence>
<dbReference type="PROSITE" id="PS50931">
    <property type="entry name" value="HTH_LYSR"/>
    <property type="match status" value="1"/>
</dbReference>
<dbReference type="GO" id="GO:0000976">
    <property type="term" value="F:transcription cis-regulatory region binding"/>
    <property type="evidence" value="ECO:0007669"/>
    <property type="project" value="TreeGrafter"/>
</dbReference>
<dbReference type="GO" id="GO:0003700">
    <property type="term" value="F:DNA-binding transcription factor activity"/>
    <property type="evidence" value="ECO:0007669"/>
    <property type="project" value="InterPro"/>
</dbReference>
<dbReference type="InterPro" id="IPR000847">
    <property type="entry name" value="LysR_HTH_N"/>
</dbReference>
<dbReference type="Pfam" id="PF03466">
    <property type="entry name" value="LysR_substrate"/>
    <property type="match status" value="1"/>
</dbReference>
<evidence type="ECO:0000256" key="2">
    <source>
        <dbReference type="ARBA" id="ARBA00023015"/>
    </source>
</evidence>
<dbReference type="PANTHER" id="PTHR30126:SF2">
    <property type="entry name" value="HTH-TYPE TRANSCRIPTIONAL REGULATOR YJIE"/>
    <property type="match status" value="1"/>
</dbReference>
<reference evidence="6 7" key="1">
    <citation type="submission" date="2018-08" db="EMBL/GenBank/DDBJ databases">
        <title>Recombination of ecologically and evolutionarily significant loci maintains genetic cohesion in the Pseudomonas syringae species complex.</title>
        <authorList>
            <person name="Dillon M."/>
            <person name="Thakur S."/>
            <person name="Almeida R.N.D."/>
            <person name="Weir B.S."/>
            <person name="Guttman D.S."/>
        </authorList>
    </citation>
    <scope>NUCLEOTIDE SEQUENCE [LARGE SCALE GENOMIC DNA]</scope>
    <source>
        <strain evidence="6 7">ICMP 12341</strain>
    </source>
</reference>
<protein>
    <submittedName>
        <fullName evidence="6">LysR family transcriptional regulator</fullName>
    </submittedName>
</protein>
<keyword evidence="2" id="KW-0805">Transcription regulation</keyword>
<keyword evidence="4" id="KW-0804">Transcription</keyword>
<evidence type="ECO:0000313" key="7">
    <source>
        <dbReference type="Proteomes" id="UP000271468"/>
    </source>
</evidence>
<dbReference type="Gene3D" id="1.10.10.10">
    <property type="entry name" value="Winged helix-like DNA-binding domain superfamily/Winged helix DNA-binding domain"/>
    <property type="match status" value="1"/>
</dbReference>
<dbReference type="InterPro" id="IPR036388">
    <property type="entry name" value="WH-like_DNA-bd_sf"/>
</dbReference>
<sequence length="691" mass="76090">MRQADIAVFYLDPVCETAERLEHVGVGLVAAQVQAGGDIQGHLMAAVRNHAARRPTHFFHHLEGAHVLHKPVGQSAVELQKVSIGTHAAVAQKVAGILVREQVFPGRHGQFIVIGQLGLQRVVQRIADFFVPEEVVLFDGFGISDAGLKIEATVGIDRQSTTVPDHFKHRFDATDIFVQWHRTDLHLDDVVATIQIALHFCLELGLVFARVVIATGRIDPDLVIRHAVAIAVSQQAIERFAFNLGHGIPYRHVDGAHRDRALAVAARLLVGHQRFPDGERVQVVVFRVDEGVRISFGNPRQKAITHQRALTVAAIGVEAVADNRFAVANHISDDRHDRAGHFREIDIGVGNGRGNGNGFFTNVYDAHDGLLLLFVESRYALRHHPPNAINAAPYAQKAWPVELVWLEDLSALAEYGSFVRAAEARHVTQPAFSRRVRSLENWMGVQLFVRTPQGATLTEAGRQILPSAQEAARHLYRMRSEAQEVAGVAARSLQFAATHSLSFTFFPKWLRNAGNGAPIEAVQLHSDSMAVCEQMLIHGQVQFLLCHRHPDVPPLLAPDQFVSKKVGEDVLVPLASASANVGTSPAALPYLAYTHESGLGRIVAHRLRGKEDYLHLKPLFSSHLAAVLMSMALESKGVAWLPKSLTEQEVLDGRLVRALDESWDIPLEIHLTRPKAILSQSAEAFWGRAGW</sequence>
<dbReference type="EMBL" id="RBOV01000231">
    <property type="protein sequence ID" value="RMN10743.1"/>
    <property type="molecule type" value="Genomic_DNA"/>
</dbReference>
<dbReference type="Pfam" id="PF00126">
    <property type="entry name" value="HTH_1"/>
    <property type="match status" value="1"/>
</dbReference>
<dbReference type="PRINTS" id="PR00039">
    <property type="entry name" value="HTHLYSR"/>
</dbReference>
<dbReference type="Gene3D" id="3.40.190.10">
    <property type="entry name" value="Periplasmic binding protein-like II"/>
    <property type="match status" value="2"/>
</dbReference>
<proteinExistence type="inferred from homology"/>
<evidence type="ECO:0000259" key="5">
    <source>
        <dbReference type="PROSITE" id="PS50931"/>
    </source>
</evidence>
<dbReference type="Proteomes" id="UP000271468">
    <property type="component" value="Unassembled WGS sequence"/>
</dbReference>
<dbReference type="SUPFAM" id="SSF53850">
    <property type="entry name" value="Periplasmic binding protein-like II"/>
    <property type="match status" value="1"/>
</dbReference>
<comment type="caution">
    <text evidence="6">The sequence shown here is derived from an EMBL/GenBank/DDBJ whole genome shotgun (WGS) entry which is preliminary data.</text>
</comment>
<gene>
    <name evidence="6" type="ORF">ALQ65_05210</name>
</gene>
<organism evidence="6 7">
    <name type="scientific">Pseudomonas syringae pv. coriandricola</name>
    <dbReference type="NCBI Taxonomy" id="264453"/>
    <lineage>
        <taxon>Bacteria</taxon>
        <taxon>Pseudomonadati</taxon>
        <taxon>Pseudomonadota</taxon>
        <taxon>Gammaproteobacteria</taxon>
        <taxon>Pseudomonadales</taxon>
        <taxon>Pseudomonadaceae</taxon>
        <taxon>Pseudomonas</taxon>
    </lineage>
</organism>
<dbReference type="AlphaFoldDB" id="A0A0P9LNF7"/>
<accession>A0A0P9LNF7</accession>
<name>A0A0P9LNF7_9PSED</name>
<dbReference type="PANTHER" id="PTHR30126">
    <property type="entry name" value="HTH-TYPE TRANSCRIPTIONAL REGULATOR"/>
    <property type="match status" value="1"/>
</dbReference>
<feature type="domain" description="HTH lysR-type" evidence="5">
    <location>
        <begin position="401"/>
        <end position="458"/>
    </location>
</feature>
<comment type="similarity">
    <text evidence="1">Belongs to the LysR transcriptional regulatory family.</text>
</comment>
<dbReference type="InterPro" id="IPR005119">
    <property type="entry name" value="LysR_subst-bd"/>
</dbReference>
<evidence type="ECO:0000313" key="6">
    <source>
        <dbReference type="EMBL" id="RMN10743.1"/>
    </source>
</evidence>